<gene>
    <name evidence="1" type="ORF">DFR30_2740</name>
</gene>
<name>A0A4R1HIX5_9GAMM</name>
<reference evidence="1 2" key="1">
    <citation type="submission" date="2019-03" db="EMBL/GenBank/DDBJ databases">
        <title>Genomic Encyclopedia of Type Strains, Phase IV (KMG-IV): sequencing the most valuable type-strain genomes for metagenomic binning, comparative biology and taxonomic classification.</title>
        <authorList>
            <person name="Goeker M."/>
        </authorList>
    </citation>
    <scope>NUCLEOTIDE SEQUENCE [LARGE SCALE GENOMIC DNA]</scope>
    <source>
        <strain evidence="1 2">DSM 19610</strain>
    </source>
</reference>
<organism evidence="1 2">
    <name type="scientific">Thiogranum longum</name>
    <dbReference type="NCBI Taxonomy" id="1537524"/>
    <lineage>
        <taxon>Bacteria</taxon>
        <taxon>Pseudomonadati</taxon>
        <taxon>Pseudomonadota</taxon>
        <taxon>Gammaproteobacteria</taxon>
        <taxon>Chromatiales</taxon>
        <taxon>Ectothiorhodospiraceae</taxon>
        <taxon>Thiogranum</taxon>
    </lineage>
</organism>
<dbReference type="EMBL" id="SMFX01000001">
    <property type="protein sequence ID" value="TCK19429.1"/>
    <property type="molecule type" value="Genomic_DNA"/>
</dbReference>
<proteinExistence type="predicted"/>
<dbReference type="OrthoDB" id="8911262at2"/>
<keyword evidence="2" id="KW-1185">Reference proteome</keyword>
<comment type="caution">
    <text evidence="1">The sequence shown here is derived from an EMBL/GenBank/DDBJ whole genome shotgun (WGS) entry which is preliminary data.</text>
</comment>
<protein>
    <recommendedName>
        <fullName evidence="3">Fe-S protein YdhL (DUF1289 family)</fullName>
    </recommendedName>
</protein>
<dbReference type="PANTHER" id="PTHR35175">
    <property type="entry name" value="DUF1289 DOMAIN-CONTAINING PROTEIN"/>
    <property type="match status" value="1"/>
</dbReference>
<dbReference type="PANTHER" id="PTHR35175:SF2">
    <property type="entry name" value="DUF1289 DOMAIN-CONTAINING PROTEIN"/>
    <property type="match status" value="1"/>
</dbReference>
<dbReference type="InterPro" id="IPR010710">
    <property type="entry name" value="DUF1289"/>
</dbReference>
<evidence type="ECO:0000313" key="1">
    <source>
        <dbReference type="EMBL" id="TCK19429.1"/>
    </source>
</evidence>
<evidence type="ECO:0008006" key="3">
    <source>
        <dbReference type="Google" id="ProtNLM"/>
    </source>
</evidence>
<accession>A0A4R1HIX5</accession>
<dbReference type="Pfam" id="PF06945">
    <property type="entry name" value="DUF1289"/>
    <property type="match status" value="1"/>
</dbReference>
<sequence>MPDRDGSPAQPPAINSPCIRNCCLDEDDICLGCYRSLTEICAWGEADDAQRLKILHNATQRKQQRGHNSPGNT</sequence>
<dbReference type="AlphaFoldDB" id="A0A4R1HIX5"/>
<dbReference type="Proteomes" id="UP000295707">
    <property type="component" value="Unassembled WGS sequence"/>
</dbReference>
<evidence type="ECO:0000313" key="2">
    <source>
        <dbReference type="Proteomes" id="UP000295707"/>
    </source>
</evidence>
<dbReference type="RefSeq" id="WP_132974093.1">
    <property type="nucleotide sequence ID" value="NZ_SMFX01000001.1"/>
</dbReference>